<organism evidence="1 2">
    <name type="scientific">Aquimarina brevivitae</name>
    <dbReference type="NCBI Taxonomy" id="323412"/>
    <lineage>
        <taxon>Bacteria</taxon>
        <taxon>Pseudomonadati</taxon>
        <taxon>Bacteroidota</taxon>
        <taxon>Flavobacteriia</taxon>
        <taxon>Flavobacteriales</taxon>
        <taxon>Flavobacteriaceae</taxon>
        <taxon>Aquimarina</taxon>
    </lineage>
</organism>
<evidence type="ECO:0000313" key="1">
    <source>
        <dbReference type="EMBL" id="RZT00137.1"/>
    </source>
</evidence>
<dbReference type="EMBL" id="SGXE01000001">
    <property type="protein sequence ID" value="RZT00137.1"/>
    <property type="molecule type" value="Genomic_DNA"/>
</dbReference>
<gene>
    <name evidence="1" type="ORF">EV197_1370</name>
</gene>
<dbReference type="AlphaFoldDB" id="A0A4Q7PHV2"/>
<protein>
    <submittedName>
        <fullName evidence="1">Uncharacterized protein</fullName>
    </submittedName>
</protein>
<keyword evidence="2" id="KW-1185">Reference proteome</keyword>
<reference evidence="1 2" key="1">
    <citation type="submission" date="2019-02" db="EMBL/GenBank/DDBJ databases">
        <title>Genomic Encyclopedia of Type Strains, Phase IV (KMG-IV): sequencing the most valuable type-strain genomes for metagenomic binning, comparative biology and taxonomic classification.</title>
        <authorList>
            <person name="Goeker M."/>
        </authorList>
    </citation>
    <scope>NUCLEOTIDE SEQUENCE [LARGE SCALE GENOMIC DNA]</scope>
    <source>
        <strain evidence="1 2">DSM 17196</strain>
    </source>
</reference>
<accession>A0A4Q7PHV2</accession>
<comment type="caution">
    <text evidence="1">The sequence shown here is derived from an EMBL/GenBank/DDBJ whole genome shotgun (WGS) entry which is preliminary data.</text>
</comment>
<dbReference type="Proteomes" id="UP000292262">
    <property type="component" value="Unassembled WGS sequence"/>
</dbReference>
<proteinExistence type="predicted"/>
<sequence>MFGLKKKRDYSAKEILTQLDNCAEEFTFPMLDNGYIYPIHSKLSAYRNEKRWALIIEIIGFNYRGGGHNGINNCLHIFGNCINTNPGTDNANFLFITDNSSDIPTFDDEYEESLNPNAKTMTLRGKEILITHSREFYLNKGIELEESDKILVWEFLRGLEPEFNKDFEATEEEIRDRIPTDIPKILELTEWFHPDCADSELPSNNETFQQIAKVLETGRKEFYKPKNSPNNHWKNWPDGGAL</sequence>
<dbReference type="InterPro" id="IPR054272">
    <property type="entry name" value="DUF7003"/>
</dbReference>
<evidence type="ECO:0000313" key="2">
    <source>
        <dbReference type="Proteomes" id="UP000292262"/>
    </source>
</evidence>
<name>A0A4Q7PHV2_9FLAO</name>
<dbReference type="OrthoDB" id="9157032at2"/>
<dbReference type="Pfam" id="PF22535">
    <property type="entry name" value="DUF7003"/>
    <property type="match status" value="1"/>
</dbReference>
<dbReference type="RefSeq" id="WP_130285933.1">
    <property type="nucleotide sequence ID" value="NZ_SGXE01000001.1"/>
</dbReference>